<organism evidence="2 3">
    <name type="scientific">Prorocentrum cordatum</name>
    <dbReference type="NCBI Taxonomy" id="2364126"/>
    <lineage>
        <taxon>Eukaryota</taxon>
        <taxon>Sar</taxon>
        <taxon>Alveolata</taxon>
        <taxon>Dinophyceae</taxon>
        <taxon>Prorocentrales</taxon>
        <taxon>Prorocentraceae</taxon>
        <taxon>Prorocentrum</taxon>
    </lineage>
</organism>
<evidence type="ECO:0000313" key="3">
    <source>
        <dbReference type="Proteomes" id="UP001189429"/>
    </source>
</evidence>
<dbReference type="Proteomes" id="UP001189429">
    <property type="component" value="Unassembled WGS sequence"/>
</dbReference>
<evidence type="ECO:0000313" key="2">
    <source>
        <dbReference type="EMBL" id="CAK0886535.1"/>
    </source>
</evidence>
<name>A0ABN9WND7_9DINO</name>
<feature type="non-terminal residue" evidence="2">
    <location>
        <position position="1"/>
    </location>
</feature>
<feature type="non-terminal residue" evidence="2">
    <location>
        <position position="144"/>
    </location>
</feature>
<gene>
    <name evidence="2" type="ORF">PCOR1329_LOCUS67854</name>
</gene>
<feature type="compositionally biased region" description="Pro residues" evidence="1">
    <location>
        <begin position="18"/>
        <end position="28"/>
    </location>
</feature>
<feature type="compositionally biased region" description="Low complexity" evidence="1">
    <location>
        <begin position="56"/>
        <end position="68"/>
    </location>
</feature>
<accession>A0ABN9WND7</accession>
<keyword evidence="3" id="KW-1185">Reference proteome</keyword>
<feature type="region of interest" description="Disordered" evidence="1">
    <location>
        <begin position="1"/>
        <end position="127"/>
    </location>
</feature>
<comment type="caution">
    <text evidence="2">The sequence shown here is derived from an EMBL/GenBank/DDBJ whole genome shotgun (WGS) entry which is preliminary data.</text>
</comment>
<evidence type="ECO:0000256" key="1">
    <source>
        <dbReference type="SAM" id="MobiDB-lite"/>
    </source>
</evidence>
<protein>
    <submittedName>
        <fullName evidence="2">Uncharacterized protein</fullName>
    </submittedName>
</protein>
<sequence>VPPSTPSGAGRCALAPGPRQPGPRPVAEPPDAVAGGPRGVPTLRRLPRRRLGKCSGAAGRQRRAAPAAVRHRGRCQRQAAAGAHRSETAWQPARACGRPRRGAGGARPGGGLRPSGQAGVRPVFRRPVPPATTACAAAARAAAV</sequence>
<feature type="compositionally biased region" description="Low complexity" evidence="1">
    <location>
        <begin position="114"/>
        <end position="127"/>
    </location>
</feature>
<dbReference type="EMBL" id="CAUYUJ010018815">
    <property type="protein sequence ID" value="CAK0886535.1"/>
    <property type="molecule type" value="Genomic_DNA"/>
</dbReference>
<reference evidence="2" key="1">
    <citation type="submission" date="2023-10" db="EMBL/GenBank/DDBJ databases">
        <authorList>
            <person name="Chen Y."/>
            <person name="Shah S."/>
            <person name="Dougan E. K."/>
            <person name="Thang M."/>
            <person name="Chan C."/>
        </authorList>
    </citation>
    <scope>NUCLEOTIDE SEQUENCE [LARGE SCALE GENOMIC DNA]</scope>
</reference>
<feature type="compositionally biased region" description="Gly residues" evidence="1">
    <location>
        <begin position="102"/>
        <end position="113"/>
    </location>
</feature>
<proteinExistence type="predicted"/>